<dbReference type="PROSITE" id="PS51450">
    <property type="entry name" value="LRR"/>
    <property type="match status" value="2"/>
</dbReference>
<organism evidence="4 5">
    <name type="scientific">Danionella cerebrum</name>
    <dbReference type="NCBI Taxonomy" id="2873325"/>
    <lineage>
        <taxon>Eukaryota</taxon>
        <taxon>Metazoa</taxon>
        <taxon>Chordata</taxon>
        <taxon>Craniata</taxon>
        <taxon>Vertebrata</taxon>
        <taxon>Euteleostomi</taxon>
        <taxon>Actinopterygii</taxon>
        <taxon>Neopterygii</taxon>
        <taxon>Teleostei</taxon>
        <taxon>Ostariophysi</taxon>
        <taxon>Cypriniformes</taxon>
        <taxon>Danionidae</taxon>
        <taxon>Danioninae</taxon>
        <taxon>Danionella</taxon>
    </lineage>
</organism>
<reference evidence="4 5" key="1">
    <citation type="journal article" date="2019" name="Sci. Data">
        <title>Hybrid genome assembly and annotation of Danionella translucida.</title>
        <authorList>
            <person name="Kadobianskyi M."/>
            <person name="Schulze L."/>
            <person name="Schuelke M."/>
            <person name="Judkewitz B."/>
        </authorList>
    </citation>
    <scope>NUCLEOTIDE SEQUENCE [LARGE SCALE GENOMIC DNA]</scope>
    <source>
        <strain evidence="4 5">Bolton</strain>
    </source>
</reference>
<feature type="region of interest" description="Disordered" evidence="3">
    <location>
        <begin position="255"/>
        <end position="288"/>
    </location>
</feature>
<proteinExistence type="predicted"/>
<dbReference type="InterPro" id="IPR001611">
    <property type="entry name" value="Leu-rich_rpt"/>
</dbReference>
<dbReference type="InterPro" id="IPR025875">
    <property type="entry name" value="Leu-rich_rpt_4"/>
</dbReference>
<dbReference type="SUPFAM" id="SSF52058">
    <property type="entry name" value="L domain-like"/>
    <property type="match status" value="1"/>
</dbReference>
<keyword evidence="2" id="KW-0677">Repeat</keyword>
<keyword evidence="5" id="KW-1185">Reference proteome</keyword>
<dbReference type="AlphaFoldDB" id="A0A553MSW3"/>
<evidence type="ECO:0000256" key="3">
    <source>
        <dbReference type="SAM" id="MobiDB-lite"/>
    </source>
</evidence>
<dbReference type="PANTHER" id="PTHR22708:SF0">
    <property type="entry name" value="LEUCINE-RICH REPEAT-CONTAINING PROTEIN 56"/>
    <property type="match status" value="1"/>
</dbReference>
<protein>
    <recommendedName>
        <fullName evidence="6">Leucine rich repeat containing 56</fullName>
    </recommendedName>
</protein>
<gene>
    <name evidence="4" type="ORF">DNTS_028378</name>
</gene>
<dbReference type="InterPro" id="IPR040091">
    <property type="entry name" value="LRRC56"/>
</dbReference>
<dbReference type="Gene3D" id="3.80.10.10">
    <property type="entry name" value="Ribonuclease Inhibitor"/>
    <property type="match status" value="1"/>
</dbReference>
<dbReference type="Pfam" id="PF12799">
    <property type="entry name" value="LRR_4"/>
    <property type="match status" value="1"/>
</dbReference>
<dbReference type="OrthoDB" id="676979at2759"/>
<dbReference type="PANTHER" id="PTHR22708">
    <property type="entry name" value="LEUCINE-RICH REPEAT-CONTAINING PROTEIN 56"/>
    <property type="match status" value="1"/>
</dbReference>
<dbReference type="EMBL" id="SRMA01027290">
    <property type="protein sequence ID" value="TRY56262.1"/>
    <property type="molecule type" value="Genomic_DNA"/>
</dbReference>
<feature type="compositionally biased region" description="Polar residues" evidence="3">
    <location>
        <begin position="255"/>
        <end position="276"/>
    </location>
</feature>
<evidence type="ECO:0008006" key="6">
    <source>
        <dbReference type="Google" id="ProtNLM"/>
    </source>
</evidence>
<evidence type="ECO:0000256" key="1">
    <source>
        <dbReference type="ARBA" id="ARBA00022614"/>
    </source>
</evidence>
<comment type="caution">
    <text evidence="4">The sequence shown here is derived from an EMBL/GenBank/DDBJ whole genome shotgun (WGS) entry which is preliminary data.</text>
</comment>
<dbReference type="STRING" id="623744.A0A553MSW3"/>
<name>A0A553MSW3_9TELE</name>
<dbReference type="InterPro" id="IPR032675">
    <property type="entry name" value="LRR_dom_sf"/>
</dbReference>
<evidence type="ECO:0000256" key="2">
    <source>
        <dbReference type="ARBA" id="ARBA00022737"/>
    </source>
</evidence>
<evidence type="ECO:0000313" key="5">
    <source>
        <dbReference type="Proteomes" id="UP000316079"/>
    </source>
</evidence>
<keyword evidence="1" id="KW-0433">Leucine-rich repeat</keyword>
<dbReference type="Proteomes" id="UP000316079">
    <property type="component" value="Unassembled WGS sequence"/>
</dbReference>
<accession>A0A553MSW3</accession>
<evidence type="ECO:0000313" key="4">
    <source>
        <dbReference type="EMBL" id="TRY56262.1"/>
    </source>
</evidence>
<sequence length="328" mass="36366">MFSKASLEMKPSTELSEFNLLNSELDTDMMLDNLCLTVEMLKVHSGSEHLDDVKSLEIWIHLPKLTDLKMNNSFISSIRDLGTSLSHLQILRLARCSLTDLEGISALTSLKELYVAYNSISELSPVSMLENLELLDLEGNDVEDLAQLWYLGCCGKLRALSMEGNPVCTNPAPGQSESSDYSFRSAVRELVPQLSFLDDVPVEEDKPHDGRTSLLDWTILKESIKDSSVSERLHAIDTDTEVRSVVCGARPSSAQSMDLRKTFNSPSNSRPHTSCGGSRPGSAGSELPMLNHETMDLTIAWRQMEAISTEKSAQTNNALQNRSNHELF</sequence>